<dbReference type="EC" id="3.5.1.19" evidence="6"/>
<evidence type="ECO:0000256" key="3">
    <source>
        <dbReference type="ARBA" id="ARBA00022723"/>
    </source>
</evidence>
<evidence type="ECO:0000256" key="2">
    <source>
        <dbReference type="ARBA" id="ARBA00022642"/>
    </source>
</evidence>
<evidence type="ECO:0000313" key="10">
    <source>
        <dbReference type="Proteomes" id="UP000824123"/>
    </source>
</evidence>
<dbReference type="PANTHER" id="PTHR11080">
    <property type="entry name" value="PYRAZINAMIDASE/NICOTINAMIDASE"/>
    <property type="match status" value="1"/>
</dbReference>
<dbReference type="GO" id="GO:0008936">
    <property type="term" value="F:nicotinamidase activity"/>
    <property type="evidence" value="ECO:0007669"/>
    <property type="project" value="UniProtKB-EC"/>
</dbReference>
<dbReference type="InterPro" id="IPR052347">
    <property type="entry name" value="Isochorismatase_Nicotinamidase"/>
</dbReference>
<dbReference type="Pfam" id="PF00857">
    <property type="entry name" value="Isochorismatase"/>
    <property type="match status" value="1"/>
</dbReference>
<evidence type="ECO:0000256" key="5">
    <source>
        <dbReference type="ARBA" id="ARBA00037900"/>
    </source>
</evidence>
<feature type="domain" description="Isochorismatase-like" evidence="8">
    <location>
        <begin position="4"/>
        <end position="180"/>
    </location>
</feature>
<keyword evidence="3" id="KW-0479">Metal-binding</keyword>
<sequence>MKDVLIVVDMQNDFVTGALGSAEAVAALPGVVERARRALADGERLIFTLDTHGADYLSTHEGKQLPVVHCVRGEPGWELALGLKELSAAAELIEKPAFGSTELAHRLASEAAAAGLDSGRGLTIELCGVCTDICVVSNALMLRAALPEAELRVRAALCAGVTPERHAAALEVMRACQIDVI</sequence>
<gene>
    <name evidence="9" type="ORF">IAC59_10090</name>
</gene>
<reference evidence="9" key="2">
    <citation type="journal article" date="2021" name="PeerJ">
        <title>Extensive microbial diversity within the chicken gut microbiome revealed by metagenomics and culture.</title>
        <authorList>
            <person name="Gilroy R."/>
            <person name="Ravi A."/>
            <person name="Getino M."/>
            <person name="Pursley I."/>
            <person name="Horton D.L."/>
            <person name="Alikhan N.F."/>
            <person name="Baker D."/>
            <person name="Gharbi K."/>
            <person name="Hall N."/>
            <person name="Watson M."/>
            <person name="Adriaenssens E.M."/>
            <person name="Foster-Nyarko E."/>
            <person name="Jarju S."/>
            <person name="Secka A."/>
            <person name="Antonio M."/>
            <person name="Oren A."/>
            <person name="Chaudhuri R.R."/>
            <person name="La Ragione R."/>
            <person name="Hildebrand F."/>
            <person name="Pallen M.J."/>
        </authorList>
    </citation>
    <scope>NUCLEOTIDE SEQUENCE</scope>
    <source>
        <strain evidence="9">ChiSxjej2B14-8506</strain>
    </source>
</reference>
<comment type="similarity">
    <text evidence="1">Belongs to the isochorismatase family.</text>
</comment>
<dbReference type="PANTHER" id="PTHR11080:SF2">
    <property type="entry name" value="LD05707P"/>
    <property type="match status" value="1"/>
</dbReference>
<dbReference type="GO" id="GO:0046872">
    <property type="term" value="F:metal ion binding"/>
    <property type="evidence" value="ECO:0007669"/>
    <property type="project" value="UniProtKB-KW"/>
</dbReference>
<keyword evidence="2" id="KW-0662">Pyridine nucleotide biosynthesis</keyword>
<dbReference type="InterPro" id="IPR036380">
    <property type="entry name" value="Isochorismatase-like_sf"/>
</dbReference>
<evidence type="ECO:0000256" key="4">
    <source>
        <dbReference type="ARBA" id="ARBA00022801"/>
    </source>
</evidence>
<dbReference type="InterPro" id="IPR000868">
    <property type="entry name" value="Isochorismatase-like_dom"/>
</dbReference>
<name>A0A9D1S5F8_9FIRM</name>
<organism evidence="9 10">
    <name type="scientific">Candidatus Fimadaptatus faecigallinarum</name>
    <dbReference type="NCBI Taxonomy" id="2840814"/>
    <lineage>
        <taxon>Bacteria</taxon>
        <taxon>Bacillati</taxon>
        <taxon>Bacillota</taxon>
        <taxon>Clostridia</taxon>
        <taxon>Eubacteriales</taxon>
        <taxon>Candidatus Fimadaptatus</taxon>
    </lineage>
</organism>
<dbReference type="Proteomes" id="UP000824123">
    <property type="component" value="Unassembled WGS sequence"/>
</dbReference>
<evidence type="ECO:0000256" key="7">
    <source>
        <dbReference type="ARBA" id="ARBA00043224"/>
    </source>
</evidence>
<dbReference type="Gene3D" id="3.40.50.850">
    <property type="entry name" value="Isochorismatase-like"/>
    <property type="match status" value="1"/>
</dbReference>
<evidence type="ECO:0000256" key="1">
    <source>
        <dbReference type="ARBA" id="ARBA00006336"/>
    </source>
</evidence>
<comment type="pathway">
    <text evidence="5">Cofactor biosynthesis; nicotinate biosynthesis; nicotinate from nicotinamide: step 1/1.</text>
</comment>
<dbReference type="GO" id="GO:0019363">
    <property type="term" value="P:pyridine nucleotide biosynthetic process"/>
    <property type="evidence" value="ECO:0007669"/>
    <property type="project" value="UniProtKB-KW"/>
</dbReference>
<dbReference type="EMBL" id="DVNK01000060">
    <property type="protein sequence ID" value="HIU47586.1"/>
    <property type="molecule type" value="Genomic_DNA"/>
</dbReference>
<dbReference type="CDD" id="cd00431">
    <property type="entry name" value="cysteine_hydrolases"/>
    <property type="match status" value="1"/>
</dbReference>
<evidence type="ECO:0000313" key="9">
    <source>
        <dbReference type="EMBL" id="HIU47586.1"/>
    </source>
</evidence>
<comment type="caution">
    <text evidence="9">The sequence shown here is derived from an EMBL/GenBank/DDBJ whole genome shotgun (WGS) entry which is preliminary data.</text>
</comment>
<dbReference type="AlphaFoldDB" id="A0A9D1S5F8"/>
<reference evidence="9" key="1">
    <citation type="submission" date="2020-10" db="EMBL/GenBank/DDBJ databases">
        <authorList>
            <person name="Gilroy R."/>
        </authorList>
    </citation>
    <scope>NUCLEOTIDE SEQUENCE</scope>
    <source>
        <strain evidence="9">ChiSxjej2B14-8506</strain>
    </source>
</reference>
<keyword evidence="4 9" id="KW-0378">Hydrolase</keyword>
<evidence type="ECO:0000259" key="8">
    <source>
        <dbReference type="Pfam" id="PF00857"/>
    </source>
</evidence>
<proteinExistence type="inferred from homology"/>
<evidence type="ECO:0000256" key="6">
    <source>
        <dbReference type="ARBA" id="ARBA00039017"/>
    </source>
</evidence>
<dbReference type="SUPFAM" id="SSF52499">
    <property type="entry name" value="Isochorismatase-like hydrolases"/>
    <property type="match status" value="1"/>
</dbReference>
<accession>A0A9D1S5F8</accession>
<protein>
    <recommendedName>
        <fullName evidence="6">nicotinamidase</fullName>
        <ecNumber evidence="6">3.5.1.19</ecNumber>
    </recommendedName>
    <alternativeName>
        <fullName evidence="7">Nicotinamide deamidase</fullName>
    </alternativeName>
</protein>